<protein>
    <submittedName>
        <fullName evidence="2">DUF3472 domain-containing protein</fullName>
    </submittedName>
</protein>
<dbReference type="Pfam" id="PF11958">
    <property type="entry name" value="DUF3472"/>
    <property type="match status" value="1"/>
</dbReference>
<feature type="domain" description="DUF5077" evidence="1">
    <location>
        <begin position="57"/>
        <end position="176"/>
    </location>
</feature>
<dbReference type="EMBL" id="JBHULK010000007">
    <property type="protein sequence ID" value="MFD2536270.1"/>
    <property type="molecule type" value="Genomic_DNA"/>
</dbReference>
<accession>A0ABW5JVV0</accession>
<evidence type="ECO:0000259" key="1">
    <source>
        <dbReference type="Pfam" id="PF16871"/>
    </source>
</evidence>
<keyword evidence="3" id="KW-1185">Reference proteome</keyword>
<dbReference type="PROSITE" id="PS51257">
    <property type="entry name" value="PROKAR_LIPOPROTEIN"/>
    <property type="match status" value="1"/>
</dbReference>
<evidence type="ECO:0000313" key="3">
    <source>
        <dbReference type="Proteomes" id="UP001597441"/>
    </source>
</evidence>
<dbReference type="Proteomes" id="UP001597441">
    <property type="component" value="Unassembled WGS sequence"/>
</dbReference>
<organism evidence="2 3">
    <name type="scientific">Gelatiniphilus marinus</name>
    <dbReference type="NCBI Taxonomy" id="1759464"/>
    <lineage>
        <taxon>Bacteria</taxon>
        <taxon>Pseudomonadati</taxon>
        <taxon>Bacteroidota</taxon>
        <taxon>Flavobacteriia</taxon>
        <taxon>Flavobacteriales</taxon>
        <taxon>Flavobacteriaceae</taxon>
        <taxon>Gelatiniphilus</taxon>
    </lineage>
</organism>
<dbReference type="RefSeq" id="WP_388020393.1">
    <property type="nucleotide sequence ID" value="NZ_JBHUDT010000007.1"/>
</dbReference>
<gene>
    <name evidence="2" type="ORF">ACFSQS_14240</name>
</gene>
<name>A0ABW5JVV0_9FLAO</name>
<proteinExistence type="predicted"/>
<sequence length="463" mass="51662">MKNLITKPHSISAFLVLIILINTIFACSSASKSSKFSLQETVKNDHHLQALDLTQTIPIAASSWVVNNVSKDQKIITKSGILNWSSLDDVIRTYIKTGAGDLHIGLNVKSPDGTSKIKVTVGQVSKSINLTNNTFKTEKVGIFTVPAGYNYIEIQGLEKTGELVAEIKDLLIGGSAIAHGVDFVPTNNFYFGRRGPSVHLLYNKPPKKEVQWFYNEVTVPKGEDVLGSFFMVNGHAQGYFGMQVNSNSERRILFSIWSAYKTDNPDQIPEDFKVTNLGNGEGVTVQDFGNEGSGKQSFKVFNWQAGTTYKFLLKGEPSVVEGSTDYTGYFYNPIEGRWQLIASLRRPKTKTYLTRLHSFLENFIPSTGYIAREARFGNQWVYTTDNTWNEITNTIFSADATAINGDRLDYAGGTIEGTFFLRNCGFFNNKTNIGEKFSRPAGTWPNINFETLPKIPAHEQNRF</sequence>
<comment type="caution">
    <text evidence="2">The sequence shown here is derived from an EMBL/GenBank/DDBJ whole genome shotgun (WGS) entry which is preliminary data.</text>
</comment>
<dbReference type="InterPro" id="IPR031712">
    <property type="entry name" value="DUF5077"/>
</dbReference>
<reference evidence="3" key="1">
    <citation type="journal article" date="2019" name="Int. J. Syst. Evol. Microbiol.">
        <title>The Global Catalogue of Microorganisms (GCM) 10K type strain sequencing project: providing services to taxonomists for standard genome sequencing and annotation.</title>
        <authorList>
            <consortium name="The Broad Institute Genomics Platform"/>
            <consortium name="The Broad Institute Genome Sequencing Center for Infectious Disease"/>
            <person name="Wu L."/>
            <person name="Ma J."/>
        </authorList>
    </citation>
    <scope>NUCLEOTIDE SEQUENCE [LARGE SCALE GENOMIC DNA]</scope>
    <source>
        <strain evidence="3">KCTC 42903</strain>
    </source>
</reference>
<evidence type="ECO:0000313" key="2">
    <source>
        <dbReference type="EMBL" id="MFD2536270.1"/>
    </source>
</evidence>
<dbReference type="Pfam" id="PF16871">
    <property type="entry name" value="DUF5077"/>
    <property type="match status" value="1"/>
</dbReference>
<dbReference type="InterPro" id="IPR021862">
    <property type="entry name" value="DUF3472"/>
</dbReference>